<comment type="caution">
    <text evidence="2">The sequence shown here is derived from an EMBL/GenBank/DDBJ whole genome shotgun (WGS) entry which is preliminary data.</text>
</comment>
<dbReference type="SFLD" id="SFLDS00028">
    <property type="entry name" value="Proline_Racemase"/>
    <property type="match status" value="1"/>
</dbReference>
<dbReference type="EMBL" id="BQXS01011327">
    <property type="protein sequence ID" value="GKT36888.1"/>
    <property type="molecule type" value="Genomic_DNA"/>
</dbReference>
<name>A0ABQ5KWP9_9EUKA</name>
<dbReference type="Proteomes" id="UP001057375">
    <property type="component" value="Unassembled WGS sequence"/>
</dbReference>
<dbReference type="SUPFAM" id="SSF54506">
    <property type="entry name" value="Diaminopimelate epimerase-like"/>
    <property type="match status" value="1"/>
</dbReference>
<evidence type="ECO:0000256" key="1">
    <source>
        <dbReference type="ARBA" id="ARBA00007529"/>
    </source>
</evidence>
<dbReference type="PANTHER" id="PTHR33442:SF5">
    <property type="entry name" value="BIFUNCTIONAL TRANS-3-HYDROXY-L-PROLINE DEHYDRATASE_2-EPIMERASE"/>
    <property type="match status" value="1"/>
</dbReference>
<accession>A0ABQ5KWP9</accession>
<proteinExistence type="inferred from homology"/>
<reference evidence="2" key="1">
    <citation type="submission" date="2022-03" db="EMBL/GenBank/DDBJ databases">
        <title>Draft genome sequence of Aduncisulcus paluster, a free-living microaerophilic Fornicata.</title>
        <authorList>
            <person name="Yuyama I."/>
            <person name="Kume K."/>
            <person name="Tamura T."/>
            <person name="Inagaki Y."/>
            <person name="Hashimoto T."/>
        </authorList>
    </citation>
    <scope>NUCLEOTIDE SEQUENCE</scope>
    <source>
        <strain evidence="2">NY0171</strain>
    </source>
</reference>
<gene>
    <name evidence="2" type="ORF">ADUPG1_009774</name>
</gene>
<evidence type="ECO:0000313" key="3">
    <source>
        <dbReference type="Proteomes" id="UP001057375"/>
    </source>
</evidence>
<sequence>MMEIAKLDPHEMISSVKSQYDNVAISIESHTAGESTSLYIGGIGALEGETVREKCDYLYKHYKERILHLGSREPRGRGEMVNTLLIPPVSKTSLFSIIYFTIDGFLQLCGHGTIGTIECLIKTGTIKPDGRKDIPIPLDTASGQIIPVAHMSDDGEVESVSVTMVPAFVYKQASVSVESIGTFDVHIVNIGTFFVMVEAEIVGLDLDNATKSELVAKGLAIRKAINEQIEISHPAHPGVNRVDMTQFYSTYKDDRLKGRSAIVYGVDRLDSSPCGSGTSAKMALLHYKGELKIGEVYTNYGPAGVPFKAKVVRETKLGDQMAVIPEITGKAYVVGIRHHLLDPSDPFQDGVQL</sequence>
<protein>
    <submittedName>
        <fullName evidence="2">Proline racemase family like protein</fullName>
    </submittedName>
</protein>
<comment type="similarity">
    <text evidence="1">Belongs to the proline racemase family.</text>
</comment>
<dbReference type="InterPro" id="IPR008794">
    <property type="entry name" value="Pro_racemase_fam"/>
</dbReference>
<dbReference type="PIRSF" id="PIRSF029792">
    <property type="entry name" value="Pro_racemase"/>
    <property type="match status" value="1"/>
</dbReference>
<dbReference type="PANTHER" id="PTHR33442">
    <property type="entry name" value="TRANS-3-HYDROXY-L-PROLINE DEHYDRATASE"/>
    <property type="match status" value="1"/>
</dbReference>
<dbReference type="Gene3D" id="3.10.310.10">
    <property type="entry name" value="Diaminopimelate Epimerase, Chain A, domain 1"/>
    <property type="match status" value="2"/>
</dbReference>
<organism evidence="2 3">
    <name type="scientific">Aduncisulcus paluster</name>
    <dbReference type="NCBI Taxonomy" id="2918883"/>
    <lineage>
        <taxon>Eukaryota</taxon>
        <taxon>Metamonada</taxon>
        <taxon>Carpediemonas-like organisms</taxon>
        <taxon>Aduncisulcus</taxon>
    </lineage>
</organism>
<dbReference type="Pfam" id="PF05544">
    <property type="entry name" value="Pro_racemase"/>
    <property type="match status" value="1"/>
</dbReference>
<keyword evidence="3" id="KW-1185">Reference proteome</keyword>
<evidence type="ECO:0000313" key="2">
    <source>
        <dbReference type="EMBL" id="GKT36888.1"/>
    </source>
</evidence>